<feature type="repeat" description="TPR" evidence="8">
    <location>
        <begin position="128"/>
        <end position="161"/>
    </location>
</feature>
<dbReference type="Pfam" id="PF13414">
    <property type="entry name" value="TPR_11"/>
    <property type="match status" value="1"/>
</dbReference>
<dbReference type="STRING" id="1560345.AWL63_16450"/>
<dbReference type="AlphaFoldDB" id="A0A1B3ZHG5"/>
<feature type="domain" description="O-GlcNAc transferase C-terminal" evidence="9">
    <location>
        <begin position="505"/>
        <end position="575"/>
    </location>
</feature>
<name>A0A1B3ZHG5_9SPHN</name>
<dbReference type="GO" id="GO:0097363">
    <property type="term" value="F:protein O-acetylglucosaminyltransferase activity"/>
    <property type="evidence" value="ECO:0007669"/>
    <property type="project" value="UniProtKB-EC"/>
</dbReference>
<accession>A0A1B3ZHG5</accession>
<dbReference type="PANTHER" id="PTHR44998">
    <property type="match status" value="1"/>
</dbReference>
<keyword evidence="4" id="KW-0328">Glycosyltransferase</keyword>
<comment type="similarity">
    <text evidence="2">Belongs to the glycosyltransferase 41 family. O-GlcNAc transferase subfamily.</text>
</comment>
<dbReference type="EC" id="2.4.1.255" evidence="3"/>
<protein>
    <recommendedName>
        <fullName evidence="3">protein O-GlcNAc transferase</fullName>
        <ecNumber evidence="3">2.4.1.255</ecNumber>
    </recommendedName>
</protein>
<evidence type="ECO:0000256" key="5">
    <source>
        <dbReference type="ARBA" id="ARBA00022679"/>
    </source>
</evidence>
<evidence type="ECO:0000259" key="9">
    <source>
        <dbReference type="Pfam" id="PF13844"/>
    </source>
</evidence>
<dbReference type="Pfam" id="PF07719">
    <property type="entry name" value="TPR_2"/>
    <property type="match status" value="1"/>
</dbReference>
<sequence>MLGQLGRHADAIAAYRQAIRLQPEHAEAYSSLAGLLSQQGDAQEALAAIDRALALRPRDAGKHVNRGNILRTLGAGDAAITAYRRAIELDPALAAAHNNLGLALTAREEVEPALSCYRRAITLKPDYVEAYVHLGNALQDLGQSGEAALAYRQALALQPDRADARLALAMSAIPIMPATEAAAAGTPHAFAGALDELAQWATTHPQAVRDAAGRNQPFYLAYRPVDVTGALCRYGDLVATPQPFLDRGARAGRLRLLIVSAHVRDHPVWRVILQGLMTHLDRSRFDVALFHTGARTDAHTAWAAANVDTFVGGERNVAAWRAKIVEHRPDIILYPEVGMDPVTGALASQRLAAVQAAAWGHPITTGLPTIDLFFSGEALEALDAERHYRERLIRLPRTGVSIEWTADQSEPWRGPERAAGVVRFALCQQPIKFDPADDALLTRIAEGSGACEFWLVMPNRQQWAGKQLVARLRDRFAGAGLDPDRYIKVAPWMTSRAFNGFLEAMDVYLDCPAFSGFTTALQAVQRGLPIVTLEGRFLRQRMAAGLLRDIGMADGITHTPDDYVGRAVTWANEARDAARWSRSRDLLRSAASRAMSDPEPMLRLQDVLVAAAN</sequence>
<dbReference type="PROSITE" id="PS50293">
    <property type="entry name" value="TPR_REGION"/>
    <property type="match status" value="2"/>
</dbReference>
<evidence type="ECO:0000313" key="10">
    <source>
        <dbReference type="EMBL" id="AOH86873.1"/>
    </source>
</evidence>
<dbReference type="InterPro" id="IPR013105">
    <property type="entry name" value="TPR_2"/>
</dbReference>
<feature type="repeat" description="TPR" evidence="8">
    <location>
        <begin position="94"/>
        <end position="127"/>
    </location>
</feature>
<evidence type="ECO:0000256" key="7">
    <source>
        <dbReference type="ARBA" id="ARBA00022803"/>
    </source>
</evidence>
<comment type="pathway">
    <text evidence="1">Protein modification; protein glycosylation.</text>
</comment>
<evidence type="ECO:0000256" key="4">
    <source>
        <dbReference type="ARBA" id="ARBA00022676"/>
    </source>
</evidence>
<evidence type="ECO:0000256" key="8">
    <source>
        <dbReference type="PROSITE-ProRule" id="PRU00339"/>
    </source>
</evidence>
<evidence type="ECO:0000313" key="11">
    <source>
        <dbReference type="Proteomes" id="UP000094256"/>
    </source>
</evidence>
<evidence type="ECO:0000256" key="2">
    <source>
        <dbReference type="ARBA" id="ARBA00005386"/>
    </source>
</evidence>
<organism evidence="10 11">
    <name type="scientific">Sphingomonas panacis</name>
    <dbReference type="NCBI Taxonomy" id="1560345"/>
    <lineage>
        <taxon>Bacteria</taxon>
        <taxon>Pseudomonadati</taxon>
        <taxon>Pseudomonadota</taxon>
        <taxon>Alphaproteobacteria</taxon>
        <taxon>Sphingomonadales</taxon>
        <taxon>Sphingomonadaceae</taxon>
        <taxon>Sphingomonas</taxon>
    </lineage>
</organism>
<dbReference type="Pfam" id="PF13432">
    <property type="entry name" value="TPR_16"/>
    <property type="match status" value="1"/>
</dbReference>
<dbReference type="SMART" id="SM00028">
    <property type="entry name" value="TPR"/>
    <property type="match status" value="5"/>
</dbReference>
<dbReference type="SUPFAM" id="SSF48452">
    <property type="entry name" value="TPR-like"/>
    <property type="match status" value="1"/>
</dbReference>
<feature type="repeat" description="TPR" evidence="8">
    <location>
        <begin position="26"/>
        <end position="59"/>
    </location>
</feature>
<dbReference type="InterPro" id="IPR029489">
    <property type="entry name" value="OGT/SEC/SPY_C"/>
</dbReference>
<gene>
    <name evidence="10" type="ORF">AWL63_16450</name>
</gene>
<keyword evidence="7 8" id="KW-0802">TPR repeat</keyword>
<keyword evidence="11" id="KW-1185">Reference proteome</keyword>
<dbReference type="PROSITE" id="PS50005">
    <property type="entry name" value="TPR"/>
    <property type="match status" value="4"/>
</dbReference>
<reference evidence="10 11" key="1">
    <citation type="submission" date="2016-01" db="EMBL/GenBank/DDBJ databases">
        <title>Complete genome and mega plasmid sequence of Sphingomonas panacis DCY99 elicits systemic resistance in rice to Xanthomonas oryzae.</title>
        <authorList>
            <person name="Kim Y.J."/>
            <person name="Yang D.C."/>
            <person name="Sing P."/>
        </authorList>
    </citation>
    <scope>NUCLEOTIDE SEQUENCE [LARGE SCALE GENOMIC DNA]</scope>
    <source>
        <strain evidence="10 11">DCY99</strain>
    </source>
</reference>
<evidence type="ECO:0000256" key="6">
    <source>
        <dbReference type="ARBA" id="ARBA00022737"/>
    </source>
</evidence>
<proteinExistence type="inferred from homology"/>
<dbReference type="GO" id="GO:0006493">
    <property type="term" value="P:protein O-linked glycosylation"/>
    <property type="evidence" value="ECO:0007669"/>
    <property type="project" value="TreeGrafter"/>
</dbReference>
<dbReference type="Proteomes" id="UP000094256">
    <property type="component" value="Chromosome"/>
</dbReference>
<evidence type="ECO:0000256" key="1">
    <source>
        <dbReference type="ARBA" id="ARBA00004922"/>
    </source>
</evidence>
<keyword evidence="5" id="KW-0808">Transferase</keyword>
<dbReference type="PANTHER" id="PTHR44998:SF1">
    <property type="entry name" value="UDP-N-ACETYLGLUCOSAMINE--PEPTIDE N-ACETYLGLUCOSAMINYLTRANSFERASE 110 KDA SUBUNIT"/>
    <property type="match status" value="1"/>
</dbReference>
<dbReference type="KEGG" id="span:AWL63_16450"/>
<dbReference type="Gene3D" id="3.40.50.11380">
    <property type="match status" value="1"/>
</dbReference>
<dbReference type="Gene3D" id="3.40.50.2000">
    <property type="entry name" value="Glycogen Phosphorylase B"/>
    <property type="match status" value="1"/>
</dbReference>
<evidence type="ECO:0000256" key="3">
    <source>
        <dbReference type="ARBA" id="ARBA00011970"/>
    </source>
</evidence>
<dbReference type="InterPro" id="IPR011990">
    <property type="entry name" value="TPR-like_helical_dom_sf"/>
</dbReference>
<dbReference type="EMBL" id="CP014168">
    <property type="protein sequence ID" value="AOH86873.1"/>
    <property type="molecule type" value="Genomic_DNA"/>
</dbReference>
<dbReference type="InterPro" id="IPR019734">
    <property type="entry name" value="TPR_rpt"/>
</dbReference>
<dbReference type="Gene3D" id="1.25.40.10">
    <property type="entry name" value="Tetratricopeptide repeat domain"/>
    <property type="match status" value="3"/>
</dbReference>
<feature type="repeat" description="TPR" evidence="8">
    <location>
        <begin position="60"/>
        <end position="93"/>
    </location>
</feature>
<dbReference type="Pfam" id="PF13844">
    <property type="entry name" value="Glyco_transf_41"/>
    <property type="match status" value="1"/>
</dbReference>
<keyword evidence="6" id="KW-0677">Repeat</keyword>